<proteinExistence type="inferred from homology"/>
<dbReference type="EMBL" id="JACVVK020000629">
    <property type="protein sequence ID" value="KAK7462008.1"/>
    <property type="molecule type" value="Genomic_DNA"/>
</dbReference>
<evidence type="ECO:0000259" key="3">
    <source>
        <dbReference type="Pfam" id="PF00685"/>
    </source>
</evidence>
<sequence>ANAAESGPAESKPPQPEVKGAFVSVDGVRFPKVFENTRSMAEQIECIRALELREDDVILCAIAKAGTHWLWEVGSMLMAGKAEYEKNVKEHVMLEASDIDRVQQQPSPRLLNTHVPVSMLPRQVKDKKVKVIHVYRNVKDVCVSMYFHLKQRDPMPIEEFFEKRFLNFEGNENGNYFAYLKSMDEFIKANPDHPIFNVSFEEMKTDPVGTVTRLAEFLGVPHTPELCRQVADACTIDKMREADKSKDRSVLQKRKFGQGMNISMYRKGLHQHHQSVASVKGNEEASILETVKSAIAKAKSVPPKTDDQRDTTLTDGEISALAQILEMRLAQAEVDLRVVSNKTCATLAKENNVRGPCVNTTCPRRFDPSPEARVRQLLASQLRLTQQQRNAITNIAADIRPQKYIFVTAASSNHYKESQALVYNLRQFVFNKLRPSDYSFYYFDLGLKPLEKKRVIKNCNCTVRTMSFAGFPDHTKKLNCYAWKPLIIKALLPKADVLVYMDVSVRFRQMDLDRFFAAARHWGAQFLMQRDSIPNHTVESMFTFYGDVPCMYSPFPELLAGFSVFHNEPFMHKVVLEPWVACALNNSCMCPVNDPNTLRICPHKERLVGQCHRFDLSALTIQFAKLYGEKFGHLVMQTNNPPQIRRNEVMDFFTDRR</sequence>
<dbReference type="InterPro" id="IPR027417">
    <property type="entry name" value="P-loop_NTPase"/>
</dbReference>
<gene>
    <name evidence="4" type="ORF">BaRGS_00038590</name>
</gene>
<dbReference type="PANTHER" id="PTHR11783">
    <property type="entry name" value="SULFOTRANSFERASE SULT"/>
    <property type="match status" value="1"/>
</dbReference>
<keyword evidence="5" id="KW-1185">Reference proteome</keyword>
<dbReference type="Pfam" id="PF07801">
    <property type="entry name" value="DUF1647"/>
    <property type="match status" value="1"/>
</dbReference>
<evidence type="ECO:0000313" key="5">
    <source>
        <dbReference type="Proteomes" id="UP001519460"/>
    </source>
</evidence>
<evidence type="ECO:0000256" key="2">
    <source>
        <dbReference type="ARBA" id="ARBA00022679"/>
    </source>
</evidence>
<name>A0ABD0J5G7_9CAEN</name>
<dbReference type="Gene3D" id="3.40.50.300">
    <property type="entry name" value="P-loop containing nucleotide triphosphate hydrolases"/>
    <property type="match status" value="1"/>
</dbReference>
<dbReference type="AlphaFoldDB" id="A0ABD0J5G7"/>
<evidence type="ECO:0000313" key="4">
    <source>
        <dbReference type="EMBL" id="KAK7462008.1"/>
    </source>
</evidence>
<protein>
    <recommendedName>
        <fullName evidence="3">Sulfotransferase domain-containing protein</fullName>
    </recommendedName>
</protein>
<dbReference type="InterPro" id="IPR012444">
    <property type="entry name" value="DUF1647"/>
</dbReference>
<dbReference type="InterPro" id="IPR000863">
    <property type="entry name" value="Sulfotransferase_dom"/>
</dbReference>
<comment type="caution">
    <text evidence="4">The sequence shown here is derived from an EMBL/GenBank/DDBJ whole genome shotgun (WGS) entry which is preliminary data.</text>
</comment>
<feature type="non-terminal residue" evidence="4">
    <location>
        <position position="1"/>
    </location>
</feature>
<accession>A0ABD0J5G7</accession>
<organism evidence="4 5">
    <name type="scientific">Batillaria attramentaria</name>
    <dbReference type="NCBI Taxonomy" id="370345"/>
    <lineage>
        <taxon>Eukaryota</taxon>
        <taxon>Metazoa</taxon>
        <taxon>Spiralia</taxon>
        <taxon>Lophotrochozoa</taxon>
        <taxon>Mollusca</taxon>
        <taxon>Gastropoda</taxon>
        <taxon>Caenogastropoda</taxon>
        <taxon>Sorbeoconcha</taxon>
        <taxon>Cerithioidea</taxon>
        <taxon>Batillariidae</taxon>
        <taxon>Batillaria</taxon>
    </lineage>
</organism>
<dbReference type="SUPFAM" id="SSF52540">
    <property type="entry name" value="P-loop containing nucleoside triphosphate hydrolases"/>
    <property type="match status" value="1"/>
</dbReference>
<evidence type="ECO:0000256" key="1">
    <source>
        <dbReference type="ARBA" id="ARBA00005771"/>
    </source>
</evidence>
<keyword evidence="2" id="KW-0808">Transferase</keyword>
<dbReference type="GO" id="GO:0016740">
    <property type="term" value="F:transferase activity"/>
    <property type="evidence" value="ECO:0007669"/>
    <property type="project" value="UniProtKB-KW"/>
</dbReference>
<feature type="domain" description="Sulfotransferase" evidence="3">
    <location>
        <begin position="55"/>
        <end position="271"/>
    </location>
</feature>
<reference evidence="4 5" key="1">
    <citation type="journal article" date="2023" name="Sci. Data">
        <title>Genome assembly of the Korean intertidal mud-creeper Batillaria attramentaria.</title>
        <authorList>
            <person name="Patra A.K."/>
            <person name="Ho P.T."/>
            <person name="Jun S."/>
            <person name="Lee S.J."/>
            <person name="Kim Y."/>
            <person name="Won Y.J."/>
        </authorList>
    </citation>
    <scope>NUCLEOTIDE SEQUENCE [LARGE SCALE GENOMIC DNA]</scope>
    <source>
        <strain evidence="4">Wonlab-2016</strain>
    </source>
</reference>
<dbReference type="Pfam" id="PF00685">
    <property type="entry name" value="Sulfotransfer_1"/>
    <property type="match status" value="1"/>
</dbReference>
<dbReference type="Proteomes" id="UP001519460">
    <property type="component" value="Unassembled WGS sequence"/>
</dbReference>
<comment type="similarity">
    <text evidence="1">Belongs to the sulfotransferase 1 family.</text>
</comment>